<evidence type="ECO:0000313" key="1">
    <source>
        <dbReference type="EMBL" id="OGG49606.1"/>
    </source>
</evidence>
<protein>
    <submittedName>
        <fullName evidence="1">Uncharacterized protein</fullName>
    </submittedName>
</protein>
<dbReference type="Proteomes" id="UP000178606">
    <property type="component" value="Unassembled WGS sequence"/>
</dbReference>
<dbReference type="AlphaFoldDB" id="A0A1F6CK36"/>
<evidence type="ECO:0000313" key="2">
    <source>
        <dbReference type="Proteomes" id="UP000178606"/>
    </source>
</evidence>
<comment type="caution">
    <text evidence="1">The sequence shown here is derived from an EMBL/GenBank/DDBJ whole genome shotgun (WGS) entry which is preliminary data.</text>
</comment>
<dbReference type="EMBL" id="MFKF01000228">
    <property type="protein sequence ID" value="OGG49606.1"/>
    <property type="molecule type" value="Genomic_DNA"/>
</dbReference>
<reference evidence="1 2" key="1">
    <citation type="journal article" date="2016" name="Nat. Commun.">
        <title>Thousands of microbial genomes shed light on interconnected biogeochemical processes in an aquifer system.</title>
        <authorList>
            <person name="Anantharaman K."/>
            <person name="Brown C.T."/>
            <person name="Hug L.A."/>
            <person name="Sharon I."/>
            <person name="Castelle C.J."/>
            <person name="Probst A.J."/>
            <person name="Thomas B.C."/>
            <person name="Singh A."/>
            <person name="Wilkins M.J."/>
            <person name="Karaoz U."/>
            <person name="Brodie E.L."/>
            <person name="Williams K.H."/>
            <person name="Hubbard S.S."/>
            <person name="Banfield J.F."/>
        </authorList>
    </citation>
    <scope>NUCLEOTIDE SEQUENCE [LARGE SCALE GENOMIC DNA]</scope>
    <source>
        <strain evidence="2">RIFCSPLOWO2_12_FULL_64_10</strain>
    </source>
</reference>
<proteinExistence type="predicted"/>
<gene>
    <name evidence="1" type="ORF">A3F84_07335</name>
</gene>
<organism evidence="1 2">
    <name type="scientific">Handelsmanbacteria sp. (strain RIFCSPLOWO2_12_FULL_64_10)</name>
    <dbReference type="NCBI Taxonomy" id="1817868"/>
    <lineage>
        <taxon>Bacteria</taxon>
        <taxon>Candidatus Handelsmaniibacteriota</taxon>
    </lineage>
</organism>
<name>A0A1F6CK36_HANXR</name>
<sequence length="75" mass="8861">MAVTHKTYEDVLNAARQLAPEEQRRLVKELLSEEYYVQMWDQLRETIRTKGPIASESEIDEAVSEVRAERRRARN</sequence>
<accession>A0A1F6CK36</accession>